<name>A0A1I5SK36_9PSEU</name>
<dbReference type="EMBL" id="FOWC01000006">
    <property type="protein sequence ID" value="SFP70736.1"/>
    <property type="molecule type" value="Genomic_DNA"/>
</dbReference>
<dbReference type="Gene3D" id="3.40.1080.10">
    <property type="entry name" value="Glutaconate Coenzyme A-transferase"/>
    <property type="match status" value="1"/>
</dbReference>
<comment type="similarity">
    <text evidence="1">Belongs to the 3-oxoacid CoA-transferase subunit B family.</text>
</comment>
<keyword evidence="3" id="KW-0808">Transferase</keyword>
<protein>
    <submittedName>
        <fullName evidence="2">CoA transferase subunit A</fullName>
    </submittedName>
    <submittedName>
        <fullName evidence="3">Glutaconate CoA-transferase subunit A</fullName>
    </submittedName>
</protein>
<dbReference type="Gene3D" id="3.30.30.40">
    <property type="match status" value="1"/>
</dbReference>
<evidence type="ECO:0000313" key="2">
    <source>
        <dbReference type="EMBL" id="NEC62361.1"/>
    </source>
</evidence>
<gene>
    <name evidence="2" type="ORF">G3I59_43845</name>
    <name evidence="3" type="ORF">SAMN05421854_106339</name>
</gene>
<dbReference type="GO" id="GO:0008410">
    <property type="term" value="F:CoA-transferase activity"/>
    <property type="evidence" value="ECO:0007669"/>
    <property type="project" value="InterPro"/>
</dbReference>
<organism evidence="3 4">
    <name type="scientific">Amycolatopsis rubida</name>
    <dbReference type="NCBI Taxonomy" id="112413"/>
    <lineage>
        <taxon>Bacteria</taxon>
        <taxon>Bacillati</taxon>
        <taxon>Actinomycetota</taxon>
        <taxon>Actinomycetes</taxon>
        <taxon>Pseudonocardiales</taxon>
        <taxon>Pseudonocardiaceae</taxon>
        <taxon>Amycolatopsis</taxon>
    </lineage>
</organism>
<dbReference type="SUPFAM" id="SSF100950">
    <property type="entry name" value="NagB/RpiA/CoA transferase-like"/>
    <property type="match status" value="1"/>
</dbReference>
<dbReference type="Pfam" id="PF01144">
    <property type="entry name" value="CoA_trans"/>
    <property type="match status" value="1"/>
</dbReference>
<keyword evidence="5" id="KW-1185">Reference proteome</keyword>
<dbReference type="OrthoDB" id="3369756at2"/>
<dbReference type="AlphaFoldDB" id="A0A1I5SK36"/>
<dbReference type="RefSeq" id="WP_067588223.1">
    <property type="nucleotide sequence ID" value="NZ_FOWC01000006.1"/>
</dbReference>
<evidence type="ECO:0000313" key="4">
    <source>
        <dbReference type="Proteomes" id="UP000199137"/>
    </source>
</evidence>
<evidence type="ECO:0000313" key="3">
    <source>
        <dbReference type="EMBL" id="SFP70736.1"/>
    </source>
</evidence>
<dbReference type="InterPro" id="IPR004165">
    <property type="entry name" value="CoA_trans_fam_I"/>
</dbReference>
<evidence type="ECO:0000313" key="5">
    <source>
        <dbReference type="Proteomes" id="UP000470404"/>
    </source>
</evidence>
<dbReference type="Proteomes" id="UP000470404">
    <property type="component" value="Unassembled WGS sequence"/>
</dbReference>
<proteinExistence type="inferred from homology"/>
<reference evidence="2 5" key="2">
    <citation type="submission" date="2020-01" db="EMBL/GenBank/DDBJ databases">
        <title>Insect and environment-associated Actinomycetes.</title>
        <authorList>
            <person name="Currrie C."/>
            <person name="Chevrette M."/>
            <person name="Carlson C."/>
            <person name="Stubbendieck R."/>
            <person name="Wendt-Pienkowski E."/>
        </authorList>
    </citation>
    <scope>NUCLEOTIDE SEQUENCE [LARGE SCALE GENOMIC DNA]</scope>
    <source>
        <strain evidence="2 5">SID8386</strain>
    </source>
</reference>
<dbReference type="STRING" id="112413.SAMN05421854_106339"/>
<dbReference type="Proteomes" id="UP000199137">
    <property type="component" value="Unassembled WGS sequence"/>
</dbReference>
<evidence type="ECO:0000256" key="1">
    <source>
        <dbReference type="ARBA" id="ARBA00007047"/>
    </source>
</evidence>
<dbReference type="EMBL" id="JAAGNC010000212">
    <property type="protein sequence ID" value="NEC62361.1"/>
    <property type="molecule type" value="Genomic_DNA"/>
</dbReference>
<sequence length="300" mass="31814">MSIRSKTVALSELPALVPERATVALGGAWFANHPMAAVRELVRAGRTDVSGIALLGSIDVDLLVGAGALADLTFSMVTMEAMGMAANFRRAVQSGELAITEVSAISLQLALEAAGRGVPFLPLAGPEGSDLVPLHPEVYGRASTSFGDEDVPAVRAIRPDVAIVHASRCDELGNAQFDGTYGQDPELARAASRVIVTCEEIVSGERIAESAELTRIPGFLVDAVVEAPFGAHPCSHVPRYAMDAWELLDYQEAASDPEAFARYLDRVRGETEDEYRARAVSGDRGQVLSALVEAATVLER</sequence>
<dbReference type="PANTHER" id="PTHR43293:SF3">
    <property type="entry name" value="CHOLESTEROL RING-CLEAVING HYDROLASE IPDB SUBUNIT"/>
    <property type="match status" value="1"/>
</dbReference>
<dbReference type="SMART" id="SM00882">
    <property type="entry name" value="CoA_trans"/>
    <property type="match status" value="1"/>
</dbReference>
<dbReference type="PANTHER" id="PTHR43293">
    <property type="entry name" value="ACETATE COA-TRANSFERASE YDIF"/>
    <property type="match status" value="1"/>
</dbReference>
<dbReference type="InterPro" id="IPR037171">
    <property type="entry name" value="NagB/RpiA_transferase-like"/>
</dbReference>
<reference evidence="3 4" key="1">
    <citation type="submission" date="2016-10" db="EMBL/GenBank/DDBJ databases">
        <authorList>
            <person name="de Groot N.N."/>
        </authorList>
    </citation>
    <scope>NUCLEOTIDE SEQUENCE [LARGE SCALE GENOMIC DNA]</scope>
    <source>
        <strain evidence="3 4">DSM 44637</strain>
    </source>
</reference>
<accession>A0A1I5SK36</accession>